<proteinExistence type="predicted"/>
<evidence type="ECO:0000313" key="3">
    <source>
        <dbReference type="Proteomes" id="UP001500218"/>
    </source>
</evidence>
<feature type="transmembrane region" description="Helical" evidence="1">
    <location>
        <begin position="140"/>
        <end position="163"/>
    </location>
</feature>
<keyword evidence="1" id="KW-1133">Transmembrane helix</keyword>
<dbReference type="Proteomes" id="UP001500218">
    <property type="component" value="Unassembled WGS sequence"/>
</dbReference>
<organism evidence="2 3">
    <name type="scientific">Luedemannella flava</name>
    <dbReference type="NCBI Taxonomy" id="349316"/>
    <lineage>
        <taxon>Bacteria</taxon>
        <taxon>Bacillati</taxon>
        <taxon>Actinomycetota</taxon>
        <taxon>Actinomycetes</taxon>
        <taxon>Micromonosporales</taxon>
        <taxon>Micromonosporaceae</taxon>
        <taxon>Luedemannella</taxon>
    </lineage>
</organism>
<gene>
    <name evidence="2" type="ORF">GCM10009682_15210</name>
</gene>
<reference evidence="3" key="1">
    <citation type="journal article" date="2019" name="Int. J. Syst. Evol. Microbiol.">
        <title>The Global Catalogue of Microorganisms (GCM) 10K type strain sequencing project: providing services to taxonomists for standard genome sequencing and annotation.</title>
        <authorList>
            <consortium name="The Broad Institute Genomics Platform"/>
            <consortium name="The Broad Institute Genome Sequencing Center for Infectious Disease"/>
            <person name="Wu L."/>
            <person name="Ma J."/>
        </authorList>
    </citation>
    <scope>NUCLEOTIDE SEQUENCE [LARGE SCALE GENOMIC DNA]</scope>
    <source>
        <strain evidence="3">JCM 13250</strain>
    </source>
</reference>
<evidence type="ECO:0000313" key="2">
    <source>
        <dbReference type="EMBL" id="GAA1794389.1"/>
    </source>
</evidence>
<evidence type="ECO:0000256" key="1">
    <source>
        <dbReference type="SAM" id="Phobius"/>
    </source>
</evidence>
<keyword evidence="3" id="KW-1185">Reference proteome</keyword>
<feature type="transmembrane region" description="Helical" evidence="1">
    <location>
        <begin position="62"/>
        <end position="83"/>
    </location>
</feature>
<keyword evidence="1" id="KW-0472">Membrane</keyword>
<dbReference type="RefSeq" id="WP_344127755.1">
    <property type="nucleotide sequence ID" value="NZ_BAAALT010000036.1"/>
</dbReference>
<name>A0ABP4XZS2_9ACTN</name>
<comment type="caution">
    <text evidence="2">The sequence shown here is derived from an EMBL/GenBank/DDBJ whole genome shotgun (WGS) entry which is preliminary data.</text>
</comment>
<dbReference type="EMBL" id="BAAALT010000036">
    <property type="protein sequence ID" value="GAA1794389.1"/>
    <property type="molecule type" value="Genomic_DNA"/>
</dbReference>
<protein>
    <submittedName>
        <fullName evidence="2">Uncharacterized protein</fullName>
    </submittedName>
</protein>
<sequence>MTGEEVYSAFIDGELKTERERRATLEARGVSVVAQSGGLVTLLTGIGALAKGAGVGALPTVAFGAVIVALVFFLGAAVFGILVNIPHLYPPHPVADAATMTEMRTSKRDHTDAEARSVIAHLHIGTVDKLRKGNDLKVQWISAAQFAQVLAVVALSVAVWVIITHPSP</sequence>
<keyword evidence="1" id="KW-0812">Transmembrane</keyword>
<feature type="transmembrane region" description="Helical" evidence="1">
    <location>
        <begin position="29"/>
        <end position="50"/>
    </location>
</feature>
<accession>A0ABP4XZS2</accession>